<dbReference type="GO" id="GO:0016740">
    <property type="term" value="F:transferase activity"/>
    <property type="evidence" value="ECO:0007669"/>
    <property type="project" value="UniProtKB-KW"/>
</dbReference>
<reference evidence="4" key="1">
    <citation type="journal article" date="2021" name="Nat. Commun.">
        <title>Genetic determinants of endophytism in the Arabidopsis root mycobiome.</title>
        <authorList>
            <person name="Mesny F."/>
            <person name="Miyauchi S."/>
            <person name="Thiergart T."/>
            <person name="Pickel B."/>
            <person name="Atanasova L."/>
            <person name="Karlsson M."/>
            <person name="Huettel B."/>
            <person name="Barry K.W."/>
            <person name="Haridas S."/>
            <person name="Chen C."/>
            <person name="Bauer D."/>
            <person name="Andreopoulos W."/>
            <person name="Pangilinan J."/>
            <person name="LaButti K."/>
            <person name="Riley R."/>
            <person name="Lipzen A."/>
            <person name="Clum A."/>
            <person name="Drula E."/>
            <person name="Henrissat B."/>
            <person name="Kohler A."/>
            <person name="Grigoriev I.V."/>
            <person name="Martin F.M."/>
            <person name="Hacquard S."/>
        </authorList>
    </citation>
    <scope>NUCLEOTIDE SEQUENCE</scope>
    <source>
        <strain evidence="4">MPI-CAGE-CH-0230</strain>
    </source>
</reference>
<evidence type="ECO:0000256" key="2">
    <source>
        <dbReference type="ARBA" id="ARBA00022679"/>
    </source>
</evidence>
<evidence type="ECO:0000256" key="1">
    <source>
        <dbReference type="ARBA" id="ARBA00009861"/>
    </source>
</evidence>
<dbReference type="PANTHER" id="PTHR31623">
    <property type="entry name" value="F21J9.9"/>
    <property type="match status" value="1"/>
</dbReference>
<dbReference type="Gene3D" id="3.30.559.10">
    <property type="entry name" value="Chloramphenicol acetyltransferase-like domain"/>
    <property type="match status" value="2"/>
</dbReference>
<evidence type="ECO:0000256" key="3">
    <source>
        <dbReference type="SAM" id="MobiDB-lite"/>
    </source>
</evidence>
<comment type="caution">
    <text evidence="4">The sequence shown here is derived from an EMBL/GenBank/DDBJ whole genome shotgun (WGS) entry which is preliminary data.</text>
</comment>
<dbReference type="Proteomes" id="UP000756346">
    <property type="component" value="Unassembled WGS sequence"/>
</dbReference>
<proteinExistence type="inferred from homology"/>
<evidence type="ECO:0000313" key="4">
    <source>
        <dbReference type="EMBL" id="KAH7029269.1"/>
    </source>
</evidence>
<accession>A0A9P8Y4L2</accession>
<dbReference type="GeneID" id="70183774"/>
<feature type="compositionally biased region" description="Polar residues" evidence="3">
    <location>
        <begin position="380"/>
        <end position="391"/>
    </location>
</feature>
<dbReference type="EMBL" id="JAGTJQ010000006">
    <property type="protein sequence ID" value="KAH7029269.1"/>
    <property type="molecule type" value="Genomic_DNA"/>
</dbReference>
<dbReference type="OrthoDB" id="1862401at2759"/>
<name>A0A9P8Y4L2_9PEZI</name>
<dbReference type="PANTHER" id="PTHR31623:SF17">
    <property type="entry name" value="F21J9.9"/>
    <property type="match status" value="1"/>
</dbReference>
<evidence type="ECO:0000313" key="5">
    <source>
        <dbReference type="Proteomes" id="UP000756346"/>
    </source>
</evidence>
<dbReference type="RefSeq" id="XP_046011557.1">
    <property type="nucleotide sequence ID" value="XM_046154228.1"/>
</dbReference>
<keyword evidence="2" id="KW-0808">Transferase</keyword>
<dbReference type="AlphaFoldDB" id="A0A9P8Y4L2"/>
<comment type="similarity">
    <text evidence="1">Belongs to the plant acyltransferase family.</text>
</comment>
<sequence>MVGLSYKTRRKMISMKGSLRQLDGSPICPSLHNHFIKEICYHHTSTEYLRTTSSSKRCYFEQLSMWNQYAPRVYIGLVLCFPFDNAGNNRLRAERHIRESLNRLAEARPDFAARLRVDTEGCASLQRCPTFKIPLGVSSRDERHADKLAPDYESQKSAGFPPSMFIHKDLVSPGVATEANGGVPVSQVRLKFVDGGLYLMLQLHHALFDGCSMGIFLDCFAAQQTRSEKIIHLEYPKEQLFIPARNSQRIITSDQSRSRLDRVRHRMFEYFASQCPEYAILPDKSGPTQPKVEHSAVPMAKIKRSGKIFVFRNDRLQALREMVRRELNAEKLPTSYTVLAALTWAHVVQARHRHESYMPGERRMNSQGEADSEADETDSNNKQSSLWNSVSWRPRANKEEATEYFGNAVLPVVTRLPLQTVLEACSSINHLATQLVPQVQETISTVDQIYVDKREAMMRMAPDPRLVGVNYDPRMREMVHFNTWRHFGANTEWMIPGVPVQRTEAIRRVHGEWNLGTALILPAPADAETQELFVSLSVDAMEALCRDQEWMEWVDRVIG</sequence>
<organism evidence="4 5">
    <name type="scientific">Microdochium trichocladiopsis</name>
    <dbReference type="NCBI Taxonomy" id="1682393"/>
    <lineage>
        <taxon>Eukaryota</taxon>
        <taxon>Fungi</taxon>
        <taxon>Dikarya</taxon>
        <taxon>Ascomycota</taxon>
        <taxon>Pezizomycotina</taxon>
        <taxon>Sordariomycetes</taxon>
        <taxon>Xylariomycetidae</taxon>
        <taxon>Xylariales</taxon>
        <taxon>Microdochiaceae</taxon>
        <taxon>Microdochium</taxon>
    </lineage>
</organism>
<feature type="region of interest" description="Disordered" evidence="3">
    <location>
        <begin position="355"/>
        <end position="391"/>
    </location>
</feature>
<protein>
    <submittedName>
        <fullName evidence="4">Uncharacterized protein</fullName>
    </submittedName>
</protein>
<dbReference type="Pfam" id="PF02458">
    <property type="entry name" value="Transferase"/>
    <property type="match status" value="1"/>
</dbReference>
<keyword evidence="5" id="KW-1185">Reference proteome</keyword>
<dbReference type="InterPro" id="IPR023213">
    <property type="entry name" value="CAT-like_dom_sf"/>
</dbReference>
<gene>
    <name evidence="4" type="ORF">B0I36DRAFT_325377</name>
</gene>